<dbReference type="EMBL" id="CP003345">
    <property type="protein sequence ID" value="AFM05730.1"/>
    <property type="molecule type" value="Genomic_DNA"/>
</dbReference>
<dbReference type="GO" id="GO:0006313">
    <property type="term" value="P:DNA transposition"/>
    <property type="evidence" value="ECO:0007669"/>
    <property type="project" value="InterPro"/>
</dbReference>
<evidence type="ECO:0000313" key="2">
    <source>
        <dbReference type="EMBL" id="AFM05730.1"/>
    </source>
</evidence>
<dbReference type="Gene3D" id="3.30.70.1290">
    <property type="entry name" value="Transposase IS200-like"/>
    <property type="match status" value="1"/>
</dbReference>
<dbReference type="GO" id="GO:0003677">
    <property type="term" value="F:DNA binding"/>
    <property type="evidence" value="ECO:0007669"/>
    <property type="project" value="InterPro"/>
</dbReference>
<dbReference type="Proteomes" id="UP000006054">
    <property type="component" value="Chromosome"/>
</dbReference>
<proteinExistence type="predicted"/>
<accession>I4AP45</accession>
<dbReference type="STRING" id="880071.Fleli_3409"/>
<gene>
    <name evidence="2" type="ordered locus">Fleli_3409</name>
</gene>
<dbReference type="InterPro" id="IPR036515">
    <property type="entry name" value="Transposase_17_sf"/>
</dbReference>
<dbReference type="KEGG" id="fli:Fleli_3409"/>
<keyword evidence="3" id="KW-1185">Reference proteome</keyword>
<dbReference type="InterPro" id="IPR002686">
    <property type="entry name" value="Transposase_17"/>
</dbReference>
<dbReference type="GO" id="GO:0004803">
    <property type="term" value="F:transposase activity"/>
    <property type="evidence" value="ECO:0007669"/>
    <property type="project" value="InterPro"/>
</dbReference>
<dbReference type="HOGENOM" id="CLU_101320_1_0_10"/>
<dbReference type="AlphaFoldDB" id="I4AP45"/>
<evidence type="ECO:0000259" key="1">
    <source>
        <dbReference type="SMART" id="SM01321"/>
    </source>
</evidence>
<dbReference type="NCBIfam" id="NF033573">
    <property type="entry name" value="transpos_IS200"/>
    <property type="match status" value="1"/>
</dbReference>
<dbReference type="Pfam" id="PF01797">
    <property type="entry name" value="Y1_Tnp"/>
    <property type="match status" value="1"/>
</dbReference>
<dbReference type="OrthoDB" id="9797997at2"/>
<dbReference type="SUPFAM" id="SSF143422">
    <property type="entry name" value="Transposase IS200-like"/>
    <property type="match status" value="1"/>
</dbReference>
<dbReference type="RefSeq" id="WP_014799156.1">
    <property type="nucleotide sequence ID" value="NC_018018.1"/>
</dbReference>
<dbReference type="PANTHER" id="PTHR33360:SF2">
    <property type="entry name" value="TRANSPOSASE FOR INSERTION SEQUENCE ELEMENT IS200"/>
    <property type="match status" value="1"/>
</dbReference>
<protein>
    <submittedName>
        <fullName evidence="2">Transposase</fullName>
    </submittedName>
</protein>
<dbReference type="SMART" id="SM01321">
    <property type="entry name" value="Y1_Tnp"/>
    <property type="match status" value="1"/>
</dbReference>
<organism evidence="2 3">
    <name type="scientific">Bernardetia litoralis (strain ATCC 23117 / DSM 6794 / NBRC 15988 / NCIMB 1366 / Fx l1 / Sio-4)</name>
    <name type="common">Flexibacter litoralis</name>
    <dbReference type="NCBI Taxonomy" id="880071"/>
    <lineage>
        <taxon>Bacteria</taxon>
        <taxon>Pseudomonadati</taxon>
        <taxon>Bacteroidota</taxon>
        <taxon>Cytophagia</taxon>
        <taxon>Cytophagales</taxon>
        <taxon>Bernardetiaceae</taxon>
        <taxon>Bernardetia</taxon>
    </lineage>
</organism>
<dbReference type="eggNOG" id="COG1943">
    <property type="taxonomic scope" value="Bacteria"/>
</dbReference>
<dbReference type="PANTHER" id="PTHR33360">
    <property type="entry name" value="TRANSPOSASE FOR INSERTION SEQUENCE ELEMENT IS200"/>
    <property type="match status" value="1"/>
</dbReference>
<feature type="domain" description="Transposase IS200-like" evidence="1">
    <location>
        <begin position="5"/>
        <end position="119"/>
    </location>
</feature>
<evidence type="ECO:0000313" key="3">
    <source>
        <dbReference type="Proteomes" id="UP000006054"/>
    </source>
</evidence>
<name>I4AP45_BERLS</name>
<reference evidence="3" key="1">
    <citation type="submission" date="2012-06" db="EMBL/GenBank/DDBJ databases">
        <title>The complete genome of Flexibacter litoralis DSM 6794.</title>
        <authorList>
            <person name="Lucas S."/>
            <person name="Copeland A."/>
            <person name="Lapidus A."/>
            <person name="Glavina del Rio T."/>
            <person name="Dalin E."/>
            <person name="Tice H."/>
            <person name="Bruce D."/>
            <person name="Goodwin L."/>
            <person name="Pitluck S."/>
            <person name="Peters L."/>
            <person name="Ovchinnikova G."/>
            <person name="Lu M."/>
            <person name="Kyrpides N."/>
            <person name="Mavromatis K."/>
            <person name="Ivanova N."/>
            <person name="Brettin T."/>
            <person name="Detter J.C."/>
            <person name="Han C."/>
            <person name="Larimer F."/>
            <person name="Land M."/>
            <person name="Hauser L."/>
            <person name="Markowitz V."/>
            <person name="Cheng J.-F."/>
            <person name="Hugenholtz P."/>
            <person name="Woyke T."/>
            <person name="Wu D."/>
            <person name="Spring S."/>
            <person name="Lang E."/>
            <person name="Kopitz M."/>
            <person name="Brambilla E."/>
            <person name="Klenk H.-P."/>
            <person name="Eisen J.A."/>
        </authorList>
    </citation>
    <scope>NUCLEOTIDE SEQUENCE [LARGE SCALE GENOMIC DNA]</scope>
    <source>
        <strain evidence="3">ATCC 23117 / DSM 6794 / NBRC 15988 / NCIMB 1366 / Sio-4</strain>
    </source>
</reference>
<sequence>MAHSYVKIWIHAVFGTKNRKSIIVPTLKKQVHQIIVDELKGLNCSLLAINGMPNHVHILFLLNSQKNIAEVMKQLKGGNSYRINQQGLIKDKFAWQVGYGAFSVSELGIEKVKEYIKNQEIHHQKLTFQEEYERLIALHHVSENSKNG</sequence>